<organism evidence="5 6">
    <name type="scientific">Ectopseudomonas alcaliphila</name>
    <dbReference type="NCBI Taxonomy" id="101564"/>
    <lineage>
        <taxon>Bacteria</taxon>
        <taxon>Pseudomonadati</taxon>
        <taxon>Pseudomonadota</taxon>
        <taxon>Gammaproteobacteria</taxon>
        <taxon>Pseudomonadales</taxon>
        <taxon>Pseudomonadaceae</taxon>
        <taxon>Ectopseudomonas</taxon>
    </lineage>
</organism>
<keyword evidence="1" id="KW-0812">Transmembrane</keyword>
<reference evidence="5 6" key="1">
    <citation type="submission" date="2016-10" db="EMBL/GenBank/DDBJ databases">
        <authorList>
            <person name="de Groot N.N."/>
        </authorList>
    </citation>
    <scope>NUCLEOTIDE SEQUENCE [LARGE SCALE GENOMIC DNA]</scope>
    <source>
        <strain evidence="5 6">JCM 10630</strain>
    </source>
</reference>
<dbReference type="PANTHER" id="PTHR30273">
    <property type="entry name" value="PERIPLASMIC SIGNAL SENSOR AND SIGMA FACTOR ACTIVATOR FECR-RELATED"/>
    <property type="match status" value="1"/>
</dbReference>
<dbReference type="Pfam" id="PF16220">
    <property type="entry name" value="DUF4880"/>
    <property type="match status" value="1"/>
</dbReference>
<feature type="domain" description="FecR protein" evidence="2">
    <location>
        <begin position="107"/>
        <end position="198"/>
    </location>
</feature>
<dbReference type="Proteomes" id="UP001278050">
    <property type="component" value="Unassembled WGS sequence"/>
</dbReference>
<dbReference type="OrthoDB" id="1099576at2"/>
<dbReference type="EMBL" id="FNAE01000002">
    <property type="protein sequence ID" value="SDE30655.1"/>
    <property type="molecule type" value="Genomic_DNA"/>
</dbReference>
<dbReference type="RefSeq" id="WP_074677491.1">
    <property type="nucleotide sequence ID" value="NZ_CBCSET010000003.1"/>
</dbReference>
<keyword evidence="1" id="KW-1133">Transmembrane helix</keyword>
<dbReference type="InterPro" id="IPR012373">
    <property type="entry name" value="Ferrdict_sens_TM"/>
</dbReference>
<keyword evidence="1" id="KW-0472">Membrane</keyword>
<evidence type="ECO:0000259" key="2">
    <source>
        <dbReference type="Pfam" id="PF04773"/>
    </source>
</evidence>
<dbReference type="PANTHER" id="PTHR30273:SF2">
    <property type="entry name" value="PROTEIN FECR"/>
    <property type="match status" value="1"/>
</dbReference>
<accession>A0A1G7BWT6</accession>
<evidence type="ECO:0000313" key="5">
    <source>
        <dbReference type="EMBL" id="SDE30655.1"/>
    </source>
</evidence>
<dbReference type="EMBL" id="JAWXXP010000001">
    <property type="protein sequence ID" value="MDX5993049.1"/>
    <property type="molecule type" value="Genomic_DNA"/>
</dbReference>
<dbReference type="PIRSF" id="PIRSF018266">
    <property type="entry name" value="FecR"/>
    <property type="match status" value="1"/>
</dbReference>
<dbReference type="GO" id="GO:0016989">
    <property type="term" value="F:sigma factor antagonist activity"/>
    <property type="evidence" value="ECO:0007669"/>
    <property type="project" value="TreeGrafter"/>
</dbReference>
<protein>
    <submittedName>
        <fullName evidence="4">FecR domain-containing protein</fullName>
    </submittedName>
    <submittedName>
        <fullName evidence="5">FecR family protein</fullName>
    </submittedName>
</protein>
<feature type="domain" description="FecR N-terminal" evidence="3">
    <location>
        <begin position="11"/>
        <end position="52"/>
    </location>
</feature>
<dbReference type="InterPro" id="IPR032623">
    <property type="entry name" value="FecR_N"/>
</dbReference>
<dbReference type="Proteomes" id="UP000182413">
    <property type="component" value="Unassembled WGS sequence"/>
</dbReference>
<keyword evidence="7" id="KW-1185">Reference proteome</keyword>
<name>A0A1G7BWT6_9GAMM</name>
<evidence type="ECO:0000256" key="1">
    <source>
        <dbReference type="SAM" id="Phobius"/>
    </source>
</evidence>
<dbReference type="Gene3D" id="2.60.120.1440">
    <property type="match status" value="1"/>
</dbReference>
<proteinExistence type="predicted"/>
<sequence length="314" mass="35036">MNEAQRAALKAASGWYARLCSGASDASEQQAWQHWYDADEQHRQAWQQVEMLREQMGLLPGPIASSTLRGVDHGRRRLLGSLAVVGLALPLGWFAWHSDTRRYWLADYRSDVGERRQWQLSDGSQLMLGTASAAQWHTDGQRRLLRLVSGEAMIDSPNETRPLLVETRHGLVRCQGARFCVRSDEQSSQVAVLEQRVEVAPLHDLQAMQPLAAGQQLRFDVERLGPQRPNDAATAAWTQGSLIALDQPLGEVIAELARYRHGVLRLDPALAGLKVSGSFPLADTDRALAALEHSFPLRVVRRSDYWLTLVPRGV</sequence>
<dbReference type="InterPro" id="IPR006860">
    <property type="entry name" value="FecR"/>
</dbReference>
<evidence type="ECO:0000313" key="6">
    <source>
        <dbReference type="Proteomes" id="UP000182413"/>
    </source>
</evidence>
<dbReference type="AlphaFoldDB" id="A0A1G7BWT6"/>
<evidence type="ECO:0000313" key="7">
    <source>
        <dbReference type="Proteomes" id="UP001278050"/>
    </source>
</evidence>
<dbReference type="Pfam" id="PF04773">
    <property type="entry name" value="FecR"/>
    <property type="match status" value="1"/>
</dbReference>
<evidence type="ECO:0000259" key="3">
    <source>
        <dbReference type="Pfam" id="PF16220"/>
    </source>
</evidence>
<evidence type="ECO:0000313" key="4">
    <source>
        <dbReference type="EMBL" id="MDX5993049.1"/>
    </source>
</evidence>
<gene>
    <name evidence="5" type="ORF">SAMN05216575_102343</name>
    <name evidence="4" type="ORF">SIM71_13350</name>
</gene>
<reference evidence="4 7" key="2">
    <citation type="submission" date="2023-11" db="EMBL/GenBank/DDBJ databases">
        <title>MicrobeMod: A computational toolkit for identifying prokaryotic methylation and restriction-modification with nanopore sequencing.</title>
        <authorList>
            <person name="Crits-Christoph A."/>
            <person name="Kang S.C."/>
            <person name="Lee H."/>
            <person name="Ostrov N."/>
        </authorList>
    </citation>
    <scope>NUCLEOTIDE SEQUENCE [LARGE SCALE GENOMIC DNA]</scope>
    <source>
        <strain evidence="4 7">ATCC BAA-571</strain>
    </source>
</reference>
<feature type="transmembrane region" description="Helical" evidence="1">
    <location>
        <begin position="78"/>
        <end position="96"/>
    </location>
</feature>